<comment type="caution">
    <text evidence="7">The sequence shown here is derived from an EMBL/GenBank/DDBJ whole genome shotgun (WGS) entry which is preliminary data.</text>
</comment>
<sequence length="95" mass="10260">MALGYLLLILAGGLGAHRFYLGRIESGVAMILLTAVGWSAALFLGVHILLGAHFTWWIIDLFLLPEMIREEAVLKNRADGHGTAEETGSMPLAAE</sequence>
<dbReference type="Pfam" id="PF05154">
    <property type="entry name" value="TM2"/>
    <property type="match status" value="1"/>
</dbReference>
<dbReference type="InterPro" id="IPR007829">
    <property type="entry name" value="TM2"/>
</dbReference>
<evidence type="ECO:0000313" key="8">
    <source>
        <dbReference type="Proteomes" id="UP000248916"/>
    </source>
</evidence>
<evidence type="ECO:0000313" key="7">
    <source>
        <dbReference type="EMBL" id="PZX17586.1"/>
    </source>
</evidence>
<evidence type="ECO:0000256" key="2">
    <source>
        <dbReference type="ARBA" id="ARBA00022692"/>
    </source>
</evidence>
<name>A0A2W7NWA4_9RHOB</name>
<dbReference type="Proteomes" id="UP000248916">
    <property type="component" value="Unassembled WGS sequence"/>
</dbReference>
<dbReference type="GO" id="GO:0016020">
    <property type="term" value="C:membrane"/>
    <property type="evidence" value="ECO:0007669"/>
    <property type="project" value="UniProtKB-SubCell"/>
</dbReference>
<dbReference type="EMBL" id="QKZL01000004">
    <property type="protein sequence ID" value="PZX17586.1"/>
    <property type="molecule type" value="Genomic_DNA"/>
</dbReference>
<protein>
    <submittedName>
        <fullName evidence="7">TM2 domain-containing protein</fullName>
    </submittedName>
</protein>
<organism evidence="7 8">
    <name type="scientific">Palleronia aestuarii</name>
    <dbReference type="NCBI Taxonomy" id="568105"/>
    <lineage>
        <taxon>Bacteria</taxon>
        <taxon>Pseudomonadati</taxon>
        <taxon>Pseudomonadota</taxon>
        <taxon>Alphaproteobacteria</taxon>
        <taxon>Rhodobacterales</taxon>
        <taxon>Roseobacteraceae</taxon>
        <taxon>Palleronia</taxon>
    </lineage>
</organism>
<evidence type="ECO:0000256" key="1">
    <source>
        <dbReference type="ARBA" id="ARBA00004141"/>
    </source>
</evidence>
<gene>
    <name evidence="7" type="ORF">LX81_01311</name>
</gene>
<feature type="domain" description="TM2" evidence="6">
    <location>
        <begin position="3"/>
        <end position="62"/>
    </location>
</feature>
<comment type="subcellular location">
    <subcellularLocation>
        <location evidence="1">Membrane</location>
        <topology evidence="1">Multi-pass membrane protein</topology>
    </subcellularLocation>
</comment>
<reference evidence="7 8" key="1">
    <citation type="submission" date="2018-06" db="EMBL/GenBank/DDBJ databases">
        <title>Genomic Encyclopedia of Archaeal and Bacterial Type Strains, Phase II (KMG-II): from individual species to whole genera.</title>
        <authorList>
            <person name="Goeker M."/>
        </authorList>
    </citation>
    <scope>NUCLEOTIDE SEQUENCE [LARGE SCALE GENOMIC DNA]</scope>
    <source>
        <strain evidence="7 8">DSM 22009</strain>
    </source>
</reference>
<dbReference type="AlphaFoldDB" id="A0A2W7NWA4"/>
<proteinExistence type="predicted"/>
<keyword evidence="2 5" id="KW-0812">Transmembrane</keyword>
<evidence type="ECO:0000256" key="5">
    <source>
        <dbReference type="SAM" id="Phobius"/>
    </source>
</evidence>
<evidence type="ECO:0000256" key="4">
    <source>
        <dbReference type="ARBA" id="ARBA00023136"/>
    </source>
</evidence>
<feature type="transmembrane region" description="Helical" evidence="5">
    <location>
        <begin position="28"/>
        <end position="59"/>
    </location>
</feature>
<accession>A0A2W7NWA4</accession>
<evidence type="ECO:0000256" key="3">
    <source>
        <dbReference type="ARBA" id="ARBA00022989"/>
    </source>
</evidence>
<keyword evidence="3 5" id="KW-1133">Transmembrane helix</keyword>
<keyword evidence="4 5" id="KW-0472">Membrane</keyword>
<keyword evidence="8" id="KW-1185">Reference proteome</keyword>
<evidence type="ECO:0000259" key="6">
    <source>
        <dbReference type="Pfam" id="PF05154"/>
    </source>
</evidence>